<dbReference type="OrthoDB" id="6161667at2759"/>
<evidence type="ECO:0000256" key="4">
    <source>
        <dbReference type="SAM" id="Coils"/>
    </source>
</evidence>
<name>A0A8W8NVN1_MAGGI</name>
<evidence type="ECO:0000256" key="2">
    <source>
        <dbReference type="ARBA" id="ARBA00022525"/>
    </source>
</evidence>
<evidence type="ECO:0000256" key="1">
    <source>
        <dbReference type="ARBA" id="ARBA00004613"/>
    </source>
</evidence>
<sequence length="199" mass="22248">MAFCFLVVFVFVNVHLGFSDGLLLTDPSHIEQRFNQMESKFQGLSQEMNALKQENAALKSEVLSEITTLVYFSAFRISPLAYSSYTHADVVYDGVRSNYKNCYNPTTGRFIAPIKGLYVFTWEIVTAPGKLFDTELLVNGERVMLNSCNYNALHSAQSPCTGVAPTHLDSGDIVHIRATTGNYLEGIWSSFSGWLVHRT</sequence>
<comment type="subcellular location">
    <subcellularLocation>
        <location evidence="1">Secreted</location>
    </subcellularLocation>
</comment>
<dbReference type="SMART" id="SM00110">
    <property type="entry name" value="C1Q"/>
    <property type="match status" value="1"/>
</dbReference>
<dbReference type="CDD" id="cd14686">
    <property type="entry name" value="bZIP"/>
    <property type="match status" value="1"/>
</dbReference>
<dbReference type="EnsemblMetazoa" id="G7858.3">
    <property type="protein sequence ID" value="G7858.3:cds"/>
    <property type="gene ID" value="G7858"/>
</dbReference>
<dbReference type="AlphaFoldDB" id="A0A8W8NVN1"/>
<dbReference type="GO" id="GO:0005576">
    <property type="term" value="C:extracellular region"/>
    <property type="evidence" value="ECO:0007669"/>
    <property type="project" value="UniProtKB-SubCell"/>
</dbReference>
<dbReference type="Proteomes" id="UP000005408">
    <property type="component" value="Unassembled WGS sequence"/>
</dbReference>
<keyword evidence="2" id="KW-0964">Secreted</keyword>
<evidence type="ECO:0000313" key="7">
    <source>
        <dbReference type="EnsemblMetazoa" id="G7858.3:cds"/>
    </source>
</evidence>
<reference evidence="7" key="1">
    <citation type="submission" date="2022-08" db="UniProtKB">
        <authorList>
            <consortium name="EnsemblMetazoa"/>
        </authorList>
    </citation>
    <scope>IDENTIFICATION</scope>
    <source>
        <strain evidence="7">05x7-T-G4-1.051#20</strain>
    </source>
</reference>
<accession>A0A8W8NVN1</accession>
<keyword evidence="3 5" id="KW-0732">Signal</keyword>
<dbReference type="SUPFAM" id="SSF49842">
    <property type="entry name" value="TNF-like"/>
    <property type="match status" value="1"/>
</dbReference>
<organism evidence="7 8">
    <name type="scientific">Magallana gigas</name>
    <name type="common">Pacific oyster</name>
    <name type="synonym">Crassostrea gigas</name>
    <dbReference type="NCBI Taxonomy" id="29159"/>
    <lineage>
        <taxon>Eukaryota</taxon>
        <taxon>Metazoa</taxon>
        <taxon>Spiralia</taxon>
        <taxon>Lophotrochozoa</taxon>
        <taxon>Mollusca</taxon>
        <taxon>Bivalvia</taxon>
        <taxon>Autobranchia</taxon>
        <taxon>Pteriomorphia</taxon>
        <taxon>Ostreida</taxon>
        <taxon>Ostreoidea</taxon>
        <taxon>Ostreidae</taxon>
        <taxon>Magallana</taxon>
    </lineage>
</organism>
<dbReference type="PRINTS" id="PR00007">
    <property type="entry name" value="COMPLEMNTC1Q"/>
</dbReference>
<dbReference type="Gene3D" id="2.60.120.40">
    <property type="match status" value="1"/>
</dbReference>
<dbReference type="PANTHER" id="PTHR22923">
    <property type="entry name" value="CEREBELLIN-RELATED"/>
    <property type="match status" value="1"/>
</dbReference>
<dbReference type="PROSITE" id="PS50871">
    <property type="entry name" value="C1Q"/>
    <property type="match status" value="1"/>
</dbReference>
<feature type="domain" description="C1q" evidence="6">
    <location>
        <begin position="65"/>
        <end position="199"/>
    </location>
</feature>
<feature type="signal peptide" evidence="5">
    <location>
        <begin position="1"/>
        <end position="19"/>
    </location>
</feature>
<dbReference type="InterPro" id="IPR008983">
    <property type="entry name" value="Tumour_necrosis_fac-like_dom"/>
</dbReference>
<evidence type="ECO:0000259" key="6">
    <source>
        <dbReference type="PROSITE" id="PS50871"/>
    </source>
</evidence>
<proteinExistence type="predicted"/>
<keyword evidence="8" id="KW-1185">Reference proteome</keyword>
<keyword evidence="4" id="KW-0175">Coiled coil</keyword>
<dbReference type="InterPro" id="IPR001073">
    <property type="entry name" value="C1q_dom"/>
</dbReference>
<dbReference type="PANTHER" id="PTHR22923:SF116">
    <property type="entry name" value="C1Q DOMAIN-CONTAINING PROTEIN"/>
    <property type="match status" value="1"/>
</dbReference>
<protein>
    <recommendedName>
        <fullName evidence="6">C1q domain-containing protein</fullName>
    </recommendedName>
</protein>
<evidence type="ECO:0000256" key="3">
    <source>
        <dbReference type="ARBA" id="ARBA00022729"/>
    </source>
</evidence>
<evidence type="ECO:0000256" key="5">
    <source>
        <dbReference type="SAM" id="SignalP"/>
    </source>
</evidence>
<feature type="chain" id="PRO_5036487060" description="C1q domain-containing protein" evidence="5">
    <location>
        <begin position="20"/>
        <end position="199"/>
    </location>
</feature>
<dbReference type="InterPro" id="IPR050822">
    <property type="entry name" value="Cerebellin_Synaptic_Org"/>
</dbReference>
<feature type="coiled-coil region" evidence="4">
    <location>
        <begin position="34"/>
        <end position="61"/>
    </location>
</feature>
<dbReference type="Gene3D" id="1.20.5.190">
    <property type="match status" value="1"/>
</dbReference>
<dbReference type="Pfam" id="PF00386">
    <property type="entry name" value="C1q"/>
    <property type="match status" value="1"/>
</dbReference>
<evidence type="ECO:0000313" key="8">
    <source>
        <dbReference type="Proteomes" id="UP000005408"/>
    </source>
</evidence>